<feature type="transmembrane region" description="Helical" evidence="5">
    <location>
        <begin position="204"/>
        <end position="222"/>
    </location>
</feature>
<evidence type="ECO:0000256" key="3">
    <source>
        <dbReference type="ARBA" id="ARBA00022989"/>
    </source>
</evidence>
<evidence type="ECO:0000256" key="5">
    <source>
        <dbReference type="SAM" id="Phobius"/>
    </source>
</evidence>
<evidence type="ECO:0000256" key="4">
    <source>
        <dbReference type="ARBA" id="ARBA00023136"/>
    </source>
</evidence>
<proteinExistence type="predicted"/>
<feature type="transmembrane region" description="Helical" evidence="5">
    <location>
        <begin position="234"/>
        <end position="256"/>
    </location>
</feature>
<dbReference type="GO" id="GO:0016020">
    <property type="term" value="C:membrane"/>
    <property type="evidence" value="ECO:0007669"/>
    <property type="project" value="UniProtKB-SubCell"/>
</dbReference>
<comment type="caution">
    <text evidence="6">The sequence shown here is derived from an EMBL/GenBank/DDBJ whole genome shotgun (WGS) entry which is preliminary data.</text>
</comment>
<evidence type="ECO:0000256" key="1">
    <source>
        <dbReference type="ARBA" id="ARBA00004141"/>
    </source>
</evidence>
<feature type="transmembrane region" description="Helical" evidence="5">
    <location>
        <begin position="165"/>
        <end position="184"/>
    </location>
</feature>
<keyword evidence="7" id="KW-1185">Reference proteome</keyword>
<feature type="transmembrane region" description="Helical" evidence="5">
    <location>
        <begin position="132"/>
        <end position="153"/>
    </location>
</feature>
<dbReference type="AlphaFoldDB" id="F7NDL6"/>
<dbReference type="RefSeq" id="WP_004573037.1">
    <property type="nucleotide sequence ID" value="NZ_AFGF01000007.1"/>
</dbReference>
<dbReference type="InterPro" id="IPR004710">
    <property type="entry name" value="Bilac:Na_transpt"/>
</dbReference>
<dbReference type="InterPro" id="IPR002657">
    <property type="entry name" value="BilAc:Na_symport/Acr3"/>
</dbReference>
<keyword evidence="3 5" id="KW-1133">Transmembrane helix</keyword>
<protein>
    <submittedName>
        <fullName evidence="6">Bile acid:sodium symporter</fullName>
    </submittedName>
</protein>
<name>F7NDL6_9FIRM</name>
<evidence type="ECO:0000313" key="6">
    <source>
        <dbReference type="EMBL" id="EGO65878.1"/>
    </source>
</evidence>
<feature type="transmembrane region" description="Helical" evidence="5">
    <location>
        <begin position="44"/>
        <end position="62"/>
    </location>
</feature>
<dbReference type="eggNOG" id="COG0385">
    <property type="taxonomic scope" value="Bacteria"/>
</dbReference>
<organism evidence="6 7">
    <name type="scientific">Acetonema longum DSM 6540</name>
    <dbReference type="NCBI Taxonomy" id="1009370"/>
    <lineage>
        <taxon>Bacteria</taxon>
        <taxon>Bacillati</taxon>
        <taxon>Bacillota</taxon>
        <taxon>Negativicutes</taxon>
        <taxon>Acetonemataceae</taxon>
        <taxon>Acetonema</taxon>
    </lineage>
</organism>
<dbReference type="Proteomes" id="UP000003240">
    <property type="component" value="Unassembled WGS sequence"/>
</dbReference>
<dbReference type="InterPro" id="IPR038770">
    <property type="entry name" value="Na+/solute_symporter_sf"/>
</dbReference>
<keyword evidence="2 5" id="KW-0812">Transmembrane</keyword>
<gene>
    <name evidence="6" type="ORF">ALO_00615</name>
</gene>
<dbReference type="Pfam" id="PF01758">
    <property type="entry name" value="SBF"/>
    <property type="match status" value="1"/>
</dbReference>
<reference evidence="6 7" key="1">
    <citation type="journal article" date="2011" name="EMBO J.">
        <title>Structural diversity of bacterial flagellar motors.</title>
        <authorList>
            <person name="Chen S."/>
            <person name="Beeby M."/>
            <person name="Murphy G.E."/>
            <person name="Leadbetter J.R."/>
            <person name="Hendrixson D.R."/>
            <person name="Briegel A."/>
            <person name="Li Z."/>
            <person name="Shi J."/>
            <person name="Tocheva E.I."/>
            <person name="Muller A."/>
            <person name="Dobro M.J."/>
            <person name="Jensen G.J."/>
        </authorList>
    </citation>
    <scope>NUCLEOTIDE SEQUENCE [LARGE SCALE GENOMIC DNA]</scope>
    <source>
        <strain evidence="6 7">DSM 6540</strain>
    </source>
</reference>
<keyword evidence="4 5" id="KW-0472">Membrane</keyword>
<dbReference type="STRING" id="1009370.ALO_00615"/>
<dbReference type="PANTHER" id="PTHR10361:SF28">
    <property type="entry name" value="P3 PROTEIN-RELATED"/>
    <property type="match status" value="1"/>
</dbReference>
<comment type="subcellular location">
    <subcellularLocation>
        <location evidence="1">Membrane</location>
        <topology evidence="1">Multi-pass membrane protein</topology>
    </subcellularLocation>
</comment>
<feature type="transmembrane region" description="Helical" evidence="5">
    <location>
        <begin position="106"/>
        <end position="126"/>
    </location>
</feature>
<sequence length="326" mass="35867">MNITRIAACWNQWFGQRMFYLVLSGIFCGFILDIPKNAFYIKPVIIGAFAYMTFITALGTSLKKFIGVLGKPWLPLWILALIHLAAPLLAWLIGLLFFPDNESVRLGFLISASIPIGVTSLIWVSITKANAALALVVVTLDTLIVPVLLPLFFKIIIGKTLQIDYLSMAYQLLIMVTIPSLIGMAANDLTHGKLTSFANSIGGLSSKVAFFLVIFLNAAIVAPSIHWSMSVLKILIVVFLTVAAGYLLGFLGSLPLKEHRRESAFTMIYTVGMRNISFGLVMAMTYFPPAVAIPIILAMLFQQPLAAIIPQLFRCIDKYNETTTNV</sequence>
<dbReference type="EMBL" id="AFGF01000007">
    <property type="protein sequence ID" value="EGO65878.1"/>
    <property type="molecule type" value="Genomic_DNA"/>
</dbReference>
<dbReference type="PANTHER" id="PTHR10361">
    <property type="entry name" value="SODIUM-BILE ACID COTRANSPORTER"/>
    <property type="match status" value="1"/>
</dbReference>
<dbReference type="Gene3D" id="1.20.1530.20">
    <property type="match status" value="1"/>
</dbReference>
<feature type="transmembrane region" description="Helical" evidence="5">
    <location>
        <begin position="276"/>
        <end position="301"/>
    </location>
</feature>
<evidence type="ECO:0000256" key="2">
    <source>
        <dbReference type="ARBA" id="ARBA00022692"/>
    </source>
</evidence>
<feature type="transmembrane region" description="Helical" evidence="5">
    <location>
        <begin position="74"/>
        <end position="99"/>
    </location>
</feature>
<evidence type="ECO:0000313" key="7">
    <source>
        <dbReference type="Proteomes" id="UP000003240"/>
    </source>
</evidence>
<feature type="transmembrane region" description="Helical" evidence="5">
    <location>
        <begin position="14"/>
        <end position="32"/>
    </location>
</feature>
<accession>F7NDL6</accession>